<evidence type="ECO:0000256" key="1">
    <source>
        <dbReference type="SAM" id="MobiDB-lite"/>
    </source>
</evidence>
<dbReference type="OrthoDB" id="402603at2"/>
<keyword evidence="3" id="KW-1185">Reference proteome</keyword>
<dbReference type="AlphaFoldDB" id="H6N7B6"/>
<sequence length="175" mass="19210">MSVFASGIAKLILGSTAVSLGAAGALVKLSFGEIKEESLKTTSIKSNEKQVPNIETEKSDAQQSTEVSESAKSPTETSVVEPIPVPKPECRLHKLKSEFEGSFEPTTKEKLQSELLSKSQNFQEIMKACELESNKNKDVFVSNKGGKGWLYYPDDQTKLKGKFDKYLGTEASRKK</sequence>
<evidence type="ECO:0000313" key="2">
    <source>
        <dbReference type="EMBL" id="AEW45538.1"/>
    </source>
</evidence>
<protein>
    <submittedName>
        <fullName evidence="2">Uncharacterized protein</fullName>
    </submittedName>
</protein>
<accession>H6N7B6</accession>
<organism evidence="2 3">
    <name type="scientific">Mycoplasma haemocanis (strain Illinois)</name>
    <dbReference type="NCBI Taxonomy" id="1111676"/>
    <lineage>
        <taxon>Bacteria</taxon>
        <taxon>Bacillati</taxon>
        <taxon>Mycoplasmatota</taxon>
        <taxon>Mollicutes</taxon>
        <taxon>Mycoplasmataceae</taxon>
        <taxon>Mycoplasma</taxon>
    </lineage>
</organism>
<dbReference type="HOGENOM" id="CLU_1553577_0_0_14"/>
<dbReference type="STRING" id="1111676.MHC_03390"/>
<feature type="compositionally biased region" description="Polar residues" evidence="1">
    <location>
        <begin position="61"/>
        <end position="78"/>
    </location>
</feature>
<dbReference type="KEGG" id="mhe:MHC_03390"/>
<dbReference type="EMBL" id="CP003199">
    <property type="protein sequence ID" value="AEW45538.1"/>
    <property type="molecule type" value="Genomic_DNA"/>
</dbReference>
<gene>
    <name evidence="2" type="ordered locus">MHC_03390</name>
</gene>
<proteinExistence type="predicted"/>
<evidence type="ECO:0000313" key="3">
    <source>
        <dbReference type="Proteomes" id="UP000009135"/>
    </source>
</evidence>
<dbReference type="Proteomes" id="UP000009135">
    <property type="component" value="Chromosome"/>
</dbReference>
<reference evidence="2 3" key="1">
    <citation type="journal article" date="2012" name="J. Bacteriol.">
        <title>Complete genome sequence of Mycoplasma haemocanis strain Illinois.</title>
        <authorList>
            <person name="do Nascimento N.C."/>
            <person name="Guimaraes A.M."/>
            <person name="Santos A.P."/>
            <person name="Sanmiguel P.J."/>
            <person name="Messick J.B."/>
        </authorList>
    </citation>
    <scope>NUCLEOTIDE SEQUENCE [LARGE SCALE GENOMIC DNA]</scope>
    <source>
        <strain evidence="2 3">Illinois</strain>
    </source>
</reference>
<feature type="region of interest" description="Disordered" evidence="1">
    <location>
        <begin position="39"/>
        <end position="85"/>
    </location>
</feature>
<name>H6N7B6_MYCHN</name>